<evidence type="ECO:0000313" key="2">
    <source>
        <dbReference type="EMBL" id="EFX67478.1"/>
    </source>
</evidence>
<dbReference type="Proteomes" id="UP000000305">
    <property type="component" value="Unassembled WGS sequence"/>
</dbReference>
<name>E9HLB8_DAPPU</name>
<keyword evidence="3" id="KW-1185">Reference proteome</keyword>
<sequence length="473" mass="54015">MANRFKNLAERQLFWKTLFEEKKIAKQLPVLATDHVDGVTYDDLPHYGQVHIVAQSASSLGDNFMSDTFIVTAQLTKRDAVGNETKNTLSTFIKVLPSNAMLRIAAYEARTHHREMDVYQNFFGLLREMHTGQPIPLDVPDVYYSHMEEIVQGGADGSGTCTLLEDLKAEGYRMTDKVEGADYRHCQIALTSLAHYHALTISAVRKWKDPSTGELSKIPQGAKFIVEGTTMYDIGTLQMMQDSSKNVIQFAIDVERPDLVEWITGLVERLPEIVQTDTVESCGPLACILHGDYWNNNMLFKYDDDGKKPIALKMIDFQIVRIGHPLSDVLYFLYTSTRPEIRVRYMKFLLRHYYDTLTADLRLLGISLNYYTWEDFLADYKKRSLMWMFMGCVVLSFVLDKKVLDMLGEMDVEERKKEPKAADEEVVKGASGMSLEAEESMRNMMASQKWSDNKLLTGRLLKLIDEVKALQDS</sequence>
<evidence type="ECO:0000313" key="3">
    <source>
        <dbReference type="Proteomes" id="UP000000305"/>
    </source>
</evidence>
<reference evidence="2 3" key="1">
    <citation type="journal article" date="2011" name="Science">
        <title>The ecoresponsive genome of Daphnia pulex.</title>
        <authorList>
            <person name="Colbourne J.K."/>
            <person name="Pfrender M.E."/>
            <person name="Gilbert D."/>
            <person name="Thomas W.K."/>
            <person name="Tucker A."/>
            <person name="Oakley T.H."/>
            <person name="Tokishita S."/>
            <person name="Aerts A."/>
            <person name="Arnold G.J."/>
            <person name="Basu M.K."/>
            <person name="Bauer D.J."/>
            <person name="Caceres C.E."/>
            <person name="Carmel L."/>
            <person name="Casola C."/>
            <person name="Choi J.H."/>
            <person name="Detter J.C."/>
            <person name="Dong Q."/>
            <person name="Dusheyko S."/>
            <person name="Eads B.D."/>
            <person name="Frohlich T."/>
            <person name="Geiler-Samerotte K.A."/>
            <person name="Gerlach D."/>
            <person name="Hatcher P."/>
            <person name="Jogdeo S."/>
            <person name="Krijgsveld J."/>
            <person name="Kriventseva E.V."/>
            <person name="Kultz D."/>
            <person name="Laforsch C."/>
            <person name="Lindquist E."/>
            <person name="Lopez J."/>
            <person name="Manak J.R."/>
            <person name="Muller J."/>
            <person name="Pangilinan J."/>
            <person name="Patwardhan R.P."/>
            <person name="Pitluck S."/>
            <person name="Pritham E.J."/>
            <person name="Rechtsteiner A."/>
            <person name="Rho M."/>
            <person name="Rogozin I.B."/>
            <person name="Sakarya O."/>
            <person name="Salamov A."/>
            <person name="Schaack S."/>
            <person name="Shapiro H."/>
            <person name="Shiga Y."/>
            <person name="Skalitzky C."/>
            <person name="Smith Z."/>
            <person name="Souvorov A."/>
            <person name="Sung W."/>
            <person name="Tang Z."/>
            <person name="Tsuchiya D."/>
            <person name="Tu H."/>
            <person name="Vos H."/>
            <person name="Wang M."/>
            <person name="Wolf Y.I."/>
            <person name="Yamagata H."/>
            <person name="Yamada T."/>
            <person name="Ye Y."/>
            <person name="Shaw J.R."/>
            <person name="Andrews J."/>
            <person name="Crease T.J."/>
            <person name="Tang H."/>
            <person name="Lucas S.M."/>
            <person name="Robertson H.M."/>
            <person name="Bork P."/>
            <person name="Koonin E.V."/>
            <person name="Zdobnov E.M."/>
            <person name="Grigoriev I.V."/>
            <person name="Lynch M."/>
            <person name="Boore J.L."/>
        </authorList>
    </citation>
    <scope>NUCLEOTIDE SEQUENCE [LARGE SCALE GENOMIC DNA]</scope>
</reference>
<evidence type="ECO:0000259" key="1">
    <source>
        <dbReference type="SMART" id="SM00587"/>
    </source>
</evidence>
<dbReference type="OMA" id="ISACITM"/>
<dbReference type="InterPro" id="IPR004119">
    <property type="entry name" value="EcKL"/>
</dbReference>
<dbReference type="Gene3D" id="3.90.1200.10">
    <property type="match status" value="1"/>
</dbReference>
<accession>E9HLB8</accession>
<dbReference type="HOGENOM" id="CLU_577797_0_0_1"/>
<dbReference type="STRING" id="6669.E9HLB8"/>
<dbReference type="KEGG" id="dpx:DAPPUDRAFT_115437"/>
<dbReference type="PhylomeDB" id="E9HLB8"/>
<dbReference type="OrthoDB" id="6332129at2759"/>
<dbReference type="SMART" id="SM00587">
    <property type="entry name" value="CHK"/>
    <property type="match status" value="1"/>
</dbReference>
<dbReference type="InterPro" id="IPR011009">
    <property type="entry name" value="Kinase-like_dom_sf"/>
</dbReference>
<proteinExistence type="predicted"/>
<gene>
    <name evidence="2" type="ORF">DAPPUDRAFT_115437</name>
</gene>
<dbReference type="eggNOG" id="ENOG502RXUB">
    <property type="taxonomic scope" value="Eukaryota"/>
</dbReference>
<dbReference type="SUPFAM" id="SSF56112">
    <property type="entry name" value="Protein kinase-like (PK-like)"/>
    <property type="match status" value="1"/>
</dbReference>
<dbReference type="AlphaFoldDB" id="E9HLB8"/>
<dbReference type="PANTHER" id="PTHR11012">
    <property type="entry name" value="PROTEIN KINASE-LIKE DOMAIN-CONTAINING"/>
    <property type="match status" value="1"/>
</dbReference>
<dbReference type="FunCoup" id="E9HLB8">
    <property type="interactions" value="20"/>
</dbReference>
<dbReference type="Pfam" id="PF02958">
    <property type="entry name" value="EcKL"/>
    <property type="match status" value="1"/>
</dbReference>
<feature type="domain" description="CHK kinase-like" evidence="1">
    <location>
        <begin position="162"/>
        <end position="363"/>
    </location>
</feature>
<dbReference type="InterPro" id="IPR015897">
    <property type="entry name" value="CHK_kinase-like"/>
</dbReference>
<organism evidence="2 3">
    <name type="scientific">Daphnia pulex</name>
    <name type="common">Water flea</name>
    <dbReference type="NCBI Taxonomy" id="6669"/>
    <lineage>
        <taxon>Eukaryota</taxon>
        <taxon>Metazoa</taxon>
        <taxon>Ecdysozoa</taxon>
        <taxon>Arthropoda</taxon>
        <taxon>Crustacea</taxon>
        <taxon>Branchiopoda</taxon>
        <taxon>Diplostraca</taxon>
        <taxon>Cladocera</taxon>
        <taxon>Anomopoda</taxon>
        <taxon>Daphniidae</taxon>
        <taxon>Daphnia</taxon>
    </lineage>
</organism>
<dbReference type="EMBL" id="GL732677">
    <property type="protein sequence ID" value="EFX67478.1"/>
    <property type="molecule type" value="Genomic_DNA"/>
</dbReference>
<dbReference type="PANTHER" id="PTHR11012:SF30">
    <property type="entry name" value="PROTEIN KINASE-LIKE DOMAIN-CONTAINING"/>
    <property type="match status" value="1"/>
</dbReference>
<dbReference type="InParanoid" id="E9HLB8"/>
<protein>
    <recommendedName>
        <fullName evidence="1">CHK kinase-like domain-containing protein</fullName>
    </recommendedName>
</protein>